<evidence type="ECO:0000313" key="2">
    <source>
        <dbReference type="Proteomes" id="UP000789342"/>
    </source>
</evidence>
<sequence>ILDPAAAGSAEIAYKIGLSHDTRGISFYCFIKQMDFWELYRINTGCIKL</sequence>
<name>A0A9N9F5J5_9GLOM</name>
<dbReference type="EMBL" id="CAJVPV010001862">
    <property type="protein sequence ID" value="CAG8510509.1"/>
    <property type="molecule type" value="Genomic_DNA"/>
</dbReference>
<feature type="non-terminal residue" evidence="1">
    <location>
        <position position="1"/>
    </location>
</feature>
<dbReference type="AlphaFoldDB" id="A0A9N9F5J5"/>
<protein>
    <submittedName>
        <fullName evidence="1">16415_t:CDS:1</fullName>
    </submittedName>
</protein>
<dbReference type="Proteomes" id="UP000789342">
    <property type="component" value="Unassembled WGS sequence"/>
</dbReference>
<keyword evidence="2" id="KW-1185">Reference proteome</keyword>
<proteinExistence type="predicted"/>
<evidence type="ECO:0000313" key="1">
    <source>
        <dbReference type="EMBL" id="CAG8510509.1"/>
    </source>
</evidence>
<organism evidence="1 2">
    <name type="scientific">Acaulospora morrowiae</name>
    <dbReference type="NCBI Taxonomy" id="94023"/>
    <lineage>
        <taxon>Eukaryota</taxon>
        <taxon>Fungi</taxon>
        <taxon>Fungi incertae sedis</taxon>
        <taxon>Mucoromycota</taxon>
        <taxon>Glomeromycotina</taxon>
        <taxon>Glomeromycetes</taxon>
        <taxon>Diversisporales</taxon>
        <taxon>Acaulosporaceae</taxon>
        <taxon>Acaulospora</taxon>
    </lineage>
</organism>
<accession>A0A9N9F5J5</accession>
<gene>
    <name evidence="1" type="ORF">AMORRO_LOCUS3701</name>
</gene>
<comment type="caution">
    <text evidence="1">The sequence shown here is derived from an EMBL/GenBank/DDBJ whole genome shotgun (WGS) entry which is preliminary data.</text>
</comment>
<reference evidence="1" key="1">
    <citation type="submission" date="2021-06" db="EMBL/GenBank/DDBJ databases">
        <authorList>
            <person name="Kallberg Y."/>
            <person name="Tangrot J."/>
            <person name="Rosling A."/>
        </authorList>
    </citation>
    <scope>NUCLEOTIDE SEQUENCE</scope>
    <source>
        <strain evidence="1">CL551</strain>
    </source>
</reference>